<evidence type="ECO:0000313" key="3">
    <source>
        <dbReference type="EMBL" id="SVD38247.1"/>
    </source>
</evidence>
<reference evidence="3" key="1">
    <citation type="submission" date="2018-05" db="EMBL/GenBank/DDBJ databases">
        <authorList>
            <person name="Lanie J.A."/>
            <person name="Ng W.-L."/>
            <person name="Kazmierczak K.M."/>
            <person name="Andrzejewski T.M."/>
            <person name="Davidsen T.M."/>
            <person name="Wayne K.J."/>
            <person name="Tettelin H."/>
            <person name="Glass J.I."/>
            <person name="Rusch D."/>
            <person name="Podicherti R."/>
            <person name="Tsui H.-C.T."/>
            <person name="Winkler M.E."/>
        </authorList>
    </citation>
    <scope>NUCLEOTIDE SEQUENCE</scope>
</reference>
<dbReference type="Pfam" id="PF02771">
    <property type="entry name" value="Acyl-CoA_dh_N"/>
    <property type="match status" value="1"/>
</dbReference>
<dbReference type="InterPro" id="IPR013786">
    <property type="entry name" value="AcylCoA_DH/ox_N"/>
</dbReference>
<dbReference type="GO" id="GO:0050660">
    <property type="term" value="F:flavin adenine dinucleotide binding"/>
    <property type="evidence" value="ECO:0007669"/>
    <property type="project" value="InterPro"/>
</dbReference>
<dbReference type="InterPro" id="IPR009100">
    <property type="entry name" value="AcylCoA_DH/oxidase_NM_dom_sf"/>
</dbReference>
<feature type="domain" description="Acyl-CoA dehydrogenase/oxidase N-terminal" evidence="2">
    <location>
        <begin position="17"/>
        <end position="121"/>
    </location>
</feature>
<evidence type="ECO:0000256" key="1">
    <source>
        <dbReference type="ARBA" id="ARBA00023002"/>
    </source>
</evidence>
<gene>
    <name evidence="3" type="ORF">METZ01_LOCUS391101</name>
</gene>
<dbReference type="PANTHER" id="PTHR43292">
    <property type="entry name" value="ACYL-COA DEHYDROGENASE"/>
    <property type="match status" value="1"/>
</dbReference>
<proteinExistence type="predicted"/>
<protein>
    <recommendedName>
        <fullName evidence="2">Acyl-CoA dehydrogenase/oxidase N-terminal domain-containing protein</fullName>
    </recommendedName>
</protein>
<dbReference type="GO" id="GO:0016627">
    <property type="term" value="F:oxidoreductase activity, acting on the CH-CH group of donors"/>
    <property type="evidence" value="ECO:0007669"/>
    <property type="project" value="InterPro"/>
</dbReference>
<dbReference type="InterPro" id="IPR052161">
    <property type="entry name" value="Mycobact_Acyl-CoA_DH"/>
</dbReference>
<feature type="non-terminal residue" evidence="3">
    <location>
        <position position="121"/>
    </location>
</feature>
<dbReference type="GO" id="GO:0005886">
    <property type="term" value="C:plasma membrane"/>
    <property type="evidence" value="ECO:0007669"/>
    <property type="project" value="TreeGrafter"/>
</dbReference>
<dbReference type="SUPFAM" id="SSF56645">
    <property type="entry name" value="Acyl-CoA dehydrogenase NM domain-like"/>
    <property type="match status" value="1"/>
</dbReference>
<dbReference type="InterPro" id="IPR037069">
    <property type="entry name" value="AcylCoA_DH/ox_N_sf"/>
</dbReference>
<keyword evidence="1" id="KW-0560">Oxidoreductase</keyword>
<organism evidence="3">
    <name type="scientific">marine metagenome</name>
    <dbReference type="NCBI Taxonomy" id="408172"/>
    <lineage>
        <taxon>unclassified sequences</taxon>
        <taxon>metagenomes</taxon>
        <taxon>ecological metagenomes</taxon>
    </lineage>
</organism>
<name>A0A382UVR5_9ZZZZ</name>
<dbReference type="AlphaFoldDB" id="A0A382UVR5"/>
<dbReference type="Gene3D" id="1.10.540.10">
    <property type="entry name" value="Acyl-CoA dehydrogenase/oxidase, N-terminal domain"/>
    <property type="match status" value="1"/>
</dbReference>
<evidence type="ECO:0000259" key="2">
    <source>
        <dbReference type="Pfam" id="PF02771"/>
    </source>
</evidence>
<dbReference type="PANTHER" id="PTHR43292:SF3">
    <property type="entry name" value="ACYL-COA DEHYDROGENASE FADE29"/>
    <property type="match status" value="1"/>
</dbReference>
<sequence>MLPVHTQGTIMHSEIRAEDRNFQEEVNDFLYENLGHELREAGRRTTGICSPHEASVAWQKILNAKGWAAPHWPVEFGGTGWSPLWRHIFATACHLAHAPLLEPLGLDMVGPAIMGYGTEVQ</sequence>
<dbReference type="EMBL" id="UINC01147113">
    <property type="protein sequence ID" value="SVD38247.1"/>
    <property type="molecule type" value="Genomic_DNA"/>
</dbReference>
<accession>A0A382UVR5</accession>